<evidence type="ECO:0000313" key="2">
    <source>
        <dbReference type="Proteomes" id="UP000278627"/>
    </source>
</evidence>
<dbReference type="Proteomes" id="UP000278627">
    <property type="component" value="Unassembled WGS sequence"/>
</dbReference>
<reference evidence="1 2" key="2">
    <citation type="submission" date="2018-11" db="EMBL/GenBank/DDBJ databases">
        <authorList>
            <consortium name="Pathogen Informatics"/>
        </authorList>
    </citation>
    <scope>NUCLEOTIDE SEQUENCE [LARGE SCALE GENOMIC DNA]</scope>
</reference>
<evidence type="ECO:0000313" key="3">
    <source>
        <dbReference type="WBParaSite" id="BPAG_0000736601-mRNA-1"/>
    </source>
</evidence>
<dbReference type="EMBL" id="UZAD01008136">
    <property type="protein sequence ID" value="VDN88515.1"/>
    <property type="molecule type" value="Genomic_DNA"/>
</dbReference>
<protein>
    <submittedName>
        <fullName evidence="3">ANK_REP_REGION domain-containing protein</fullName>
    </submittedName>
</protein>
<organism evidence="3">
    <name type="scientific">Brugia pahangi</name>
    <name type="common">Filarial nematode worm</name>
    <dbReference type="NCBI Taxonomy" id="6280"/>
    <lineage>
        <taxon>Eukaryota</taxon>
        <taxon>Metazoa</taxon>
        <taxon>Ecdysozoa</taxon>
        <taxon>Nematoda</taxon>
        <taxon>Chromadorea</taxon>
        <taxon>Rhabditida</taxon>
        <taxon>Spirurina</taxon>
        <taxon>Spiruromorpha</taxon>
        <taxon>Filarioidea</taxon>
        <taxon>Onchocercidae</taxon>
        <taxon>Brugia</taxon>
    </lineage>
</organism>
<gene>
    <name evidence="1" type="ORF">BPAG_LOCUS7329</name>
</gene>
<evidence type="ECO:0000313" key="1">
    <source>
        <dbReference type="EMBL" id="VDN88515.1"/>
    </source>
</evidence>
<dbReference type="STRING" id="6280.A0A0N4TGM8"/>
<dbReference type="Gene3D" id="1.25.40.20">
    <property type="entry name" value="Ankyrin repeat-containing domain"/>
    <property type="match status" value="1"/>
</dbReference>
<keyword evidence="2" id="KW-1185">Reference proteome</keyword>
<dbReference type="AlphaFoldDB" id="A0A0N4TGM8"/>
<accession>A0A0N4TGM8</accession>
<dbReference type="InterPro" id="IPR036770">
    <property type="entry name" value="Ankyrin_rpt-contain_sf"/>
</dbReference>
<dbReference type="WBParaSite" id="BPAG_0000736601-mRNA-1">
    <property type="protein sequence ID" value="BPAG_0000736601-mRNA-1"/>
    <property type="gene ID" value="BPAG_0000736601"/>
</dbReference>
<sequence length="67" mass="7571">MYAAMKGRDELMNFMVDTLAKGWSLAALQLTNCMGHTAEDLAIRNGQHRCARMVQTQVSKIKFIIKI</sequence>
<proteinExistence type="predicted"/>
<reference evidence="3" key="1">
    <citation type="submission" date="2017-02" db="UniProtKB">
        <authorList>
            <consortium name="WormBaseParasite"/>
        </authorList>
    </citation>
    <scope>IDENTIFICATION</scope>
</reference>
<name>A0A0N4TGM8_BRUPA</name>